<reference evidence="2" key="1">
    <citation type="submission" date="2010-12" db="EMBL/GenBank/DDBJ databases">
        <title>Complete sequence of Rhodopseudomonas palustris DX-1.</title>
        <authorList>
            <consortium name="US DOE Joint Genome Institute"/>
            <person name="Lucas S."/>
            <person name="Copeland A."/>
            <person name="Lapidus A."/>
            <person name="Cheng J.-F."/>
            <person name="Goodwin L."/>
            <person name="Pitluck S."/>
            <person name="Misra M."/>
            <person name="Chertkov O."/>
            <person name="Detter J.C."/>
            <person name="Han C."/>
            <person name="Tapia R."/>
            <person name="Land M."/>
            <person name="Hauser L."/>
            <person name="Kyrpides N."/>
            <person name="Ivanova N."/>
            <person name="Ovchinnikova G."/>
            <person name="Logan B."/>
            <person name="Oda Y."/>
            <person name="Harwood C."/>
            <person name="Woyke T."/>
        </authorList>
    </citation>
    <scope>NUCLEOTIDE SEQUENCE [LARGE SCALE GENOMIC DNA]</scope>
    <source>
        <strain evidence="2">DX-1</strain>
    </source>
</reference>
<gene>
    <name evidence="2" type="ordered locus">Rpdx1_3710</name>
</gene>
<protein>
    <recommendedName>
        <fullName evidence="4">DUF1109 domain-containing protein</fullName>
    </recommendedName>
</protein>
<dbReference type="AlphaFoldDB" id="E6VFS5"/>
<keyword evidence="1" id="KW-0472">Membrane</keyword>
<evidence type="ECO:0000313" key="2">
    <source>
        <dbReference type="EMBL" id="ADU45276.1"/>
    </source>
</evidence>
<dbReference type="EMBL" id="CP002418">
    <property type="protein sequence ID" value="ADU45276.1"/>
    <property type="molecule type" value="Genomic_DNA"/>
</dbReference>
<keyword evidence="1" id="KW-1133">Transmembrane helix</keyword>
<feature type="transmembrane region" description="Helical" evidence="1">
    <location>
        <begin position="61"/>
        <end position="80"/>
    </location>
</feature>
<dbReference type="OrthoDB" id="9816468at2"/>
<dbReference type="InterPro" id="IPR009495">
    <property type="entry name" value="NrsF"/>
</dbReference>
<dbReference type="eggNOG" id="COG4944">
    <property type="taxonomic scope" value="Bacteria"/>
</dbReference>
<proteinExistence type="predicted"/>
<organism evidence="2 3">
    <name type="scientific">Rhodopseudomonas palustris (strain DX-1)</name>
    <dbReference type="NCBI Taxonomy" id="652103"/>
    <lineage>
        <taxon>Bacteria</taxon>
        <taxon>Pseudomonadati</taxon>
        <taxon>Pseudomonadota</taxon>
        <taxon>Alphaproteobacteria</taxon>
        <taxon>Hyphomicrobiales</taxon>
        <taxon>Nitrobacteraceae</taxon>
        <taxon>Rhodopseudomonas</taxon>
    </lineage>
</organism>
<evidence type="ECO:0000256" key="1">
    <source>
        <dbReference type="SAM" id="Phobius"/>
    </source>
</evidence>
<dbReference type="BioCyc" id="RPAL652103:RPDX1_RS18300-MONOMER"/>
<dbReference type="HOGENOM" id="CLU_097826_0_0_5"/>
<keyword evidence="1" id="KW-0812">Transmembrane</keyword>
<feature type="transmembrane region" description="Helical" evidence="1">
    <location>
        <begin position="158"/>
        <end position="178"/>
    </location>
</feature>
<feature type="transmembrane region" description="Helical" evidence="1">
    <location>
        <begin position="123"/>
        <end position="146"/>
    </location>
</feature>
<feature type="transmembrane region" description="Helical" evidence="1">
    <location>
        <begin position="190"/>
        <end position="210"/>
    </location>
</feature>
<evidence type="ECO:0008006" key="4">
    <source>
        <dbReference type="Google" id="ProtNLM"/>
    </source>
</evidence>
<feature type="transmembrane region" description="Helical" evidence="1">
    <location>
        <begin position="92"/>
        <end position="111"/>
    </location>
</feature>
<feature type="transmembrane region" description="Helical" evidence="1">
    <location>
        <begin position="21"/>
        <end position="41"/>
    </location>
</feature>
<dbReference type="Proteomes" id="UP000001402">
    <property type="component" value="Chromosome"/>
</dbReference>
<name>E6VFS5_RHOPX</name>
<evidence type="ECO:0000313" key="3">
    <source>
        <dbReference type="Proteomes" id="UP000001402"/>
    </source>
</evidence>
<dbReference type="STRING" id="652103.Rpdx1_3710"/>
<accession>E6VFS5</accession>
<dbReference type="KEGG" id="rpx:Rpdx1_3710"/>
<dbReference type="Pfam" id="PF06532">
    <property type="entry name" value="NrsF"/>
    <property type="match status" value="1"/>
</dbReference>
<sequence length="212" mass="21725">MQTDRLIDALTADGASRDKPVGQALAASLLVALPVSAALLLSTLGLRPDLHEAISNPFFDVKFVVTLALALAAIIVALHLSRPEATAKGWRLLLLAPLAILGLAIGVEAMLPQRSSAMTRLVGNNSLLCLGSIPVLALPILAAALLALRRGAPSRPALAGALAGMLSAGLAGTLYAAHCADDSPLFVATWYTLATAMVAGLGAVLGPRVLRY</sequence>